<dbReference type="AlphaFoldDB" id="A0A6J4PU59"/>
<gene>
    <name evidence="1" type="ORF">AVDCRST_MAG74-3202</name>
</gene>
<proteinExistence type="predicted"/>
<accession>A0A6J4PU59</accession>
<reference evidence="1" key="1">
    <citation type="submission" date="2020-02" db="EMBL/GenBank/DDBJ databases">
        <authorList>
            <person name="Meier V. D."/>
        </authorList>
    </citation>
    <scope>NUCLEOTIDE SEQUENCE</scope>
    <source>
        <strain evidence="1">AVDCRST_MAG74</strain>
    </source>
</reference>
<evidence type="ECO:0000313" key="1">
    <source>
        <dbReference type="EMBL" id="CAA9423997.1"/>
    </source>
</evidence>
<dbReference type="EMBL" id="CADCUR010000281">
    <property type="protein sequence ID" value="CAA9423997.1"/>
    <property type="molecule type" value="Genomic_DNA"/>
</dbReference>
<sequence>MITKIGDKQSVMKPCESKTGGAKIKALSSLRLALLFL</sequence>
<organism evidence="1">
    <name type="scientific">uncultured Pyrinomonadaceae bacterium</name>
    <dbReference type="NCBI Taxonomy" id="2283094"/>
    <lineage>
        <taxon>Bacteria</taxon>
        <taxon>Pseudomonadati</taxon>
        <taxon>Acidobacteriota</taxon>
        <taxon>Blastocatellia</taxon>
        <taxon>Blastocatellales</taxon>
        <taxon>Pyrinomonadaceae</taxon>
        <taxon>environmental samples</taxon>
    </lineage>
</organism>
<protein>
    <submittedName>
        <fullName evidence="1">Uncharacterized protein</fullName>
    </submittedName>
</protein>
<name>A0A6J4PU59_9BACT</name>